<dbReference type="InterPro" id="IPR051717">
    <property type="entry name" value="MFS_MFSD6"/>
</dbReference>
<feature type="domain" description="Major facilitator superfamily associated" evidence="7">
    <location>
        <begin position="3"/>
        <end position="452"/>
    </location>
</feature>
<keyword evidence="9" id="KW-1185">Reference proteome</keyword>
<dbReference type="PANTHER" id="PTHR16172">
    <property type="entry name" value="MAJOR FACILITATOR SUPERFAMILY DOMAIN-CONTAINING PROTEIN 6-LIKE"/>
    <property type="match status" value="1"/>
</dbReference>
<feature type="transmembrane region" description="Helical" evidence="6">
    <location>
        <begin position="6"/>
        <end position="23"/>
    </location>
</feature>
<comment type="caution">
    <text evidence="8">The sequence shown here is derived from an EMBL/GenBank/DDBJ whole genome shotgun (WGS) entry which is preliminary data.</text>
</comment>
<feature type="transmembrane region" description="Helical" evidence="6">
    <location>
        <begin position="377"/>
        <end position="401"/>
    </location>
</feature>
<feature type="transmembrane region" description="Helical" evidence="6">
    <location>
        <begin position="243"/>
        <end position="266"/>
    </location>
</feature>
<evidence type="ECO:0000259" key="7">
    <source>
        <dbReference type="Pfam" id="PF12832"/>
    </source>
</evidence>
<evidence type="ECO:0000256" key="1">
    <source>
        <dbReference type="ARBA" id="ARBA00004141"/>
    </source>
</evidence>
<evidence type="ECO:0000256" key="3">
    <source>
        <dbReference type="ARBA" id="ARBA00022692"/>
    </source>
</evidence>
<reference evidence="8 9" key="1">
    <citation type="submission" date="2019-07" db="EMBL/GenBank/DDBJ databases">
        <title>Annotation for the trematode Paragonimus westermani.</title>
        <authorList>
            <person name="Choi Y.-J."/>
        </authorList>
    </citation>
    <scope>NUCLEOTIDE SEQUENCE [LARGE SCALE GENOMIC DNA]</scope>
    <source>
        <strain evidence="8">180907_Pwestermani</strain>
    </source>
</reference>
<dbReference type="PANTHER" id="PTHR16172:SF41">
    <property type="entry name" value="MAJOR FACILITATOR SUPERFAMILY DOMAIN-CONTAINING PROTEIN 6-LIKE"/>
    <property type="match status" value="1"/>
</dbReference>
<gene>
    <name evidence="8" type="ORF">P879_05662</name>
</gene>
<dbReference type="Gene3D" id="1.20.1250.20">
    <property type="entry name" value="MFS general substrate transporter like domains"/>
    <property type="match status" value="1"/>
</dbReference>
<organism evidence="8 9">
    <name type="scientific">Paragonimus westermani</name>
    <dbReference type="NCBI Taxonomy" id="34504"/>
    <lineage>
        <taxon>Eukaryota</taxon>
        <taxon>Metazoa</taxon>
        <taxon>Spiralia</taxon>
        <taxon>Lophotrochozoa</taxon>
        <taxon>Platyhelminthes</taxon>
        <taxon>Trematoda</taxon>
        <taxon>Digenea</taxon>
        <taxon>Plagiorchiida</taxon>
        <taxon>Troglotremata</taxon>
        <taxon>Troglotrematidae</taxon>
        <taxon>Paragonimus</taxon>
    </lineage>
</organism>
<dbReference type="InterPro" id="IPR024989">
    <property type="entry name" value="MFS_assoc_dom"/>
</dbReference>
<feature type="transmembrane region" description="Helical" evidence="6">
    <location>
        <begin position="278"/>
        <end position="302"/>
    </location>
</feature>
<evidence type="ECO:0000256" key="5">
    <source>
        <dbReference type="ARBA" id="ARBA00023136"/>
    </source>
</evidence>
<keyword evidence="4 6" id="KW-1133">Transmembrane helix</keyword>
<keyword evidence="3 6" id="KW-0812">Transmembrane</keyword>
<comment type="similarity">
    <text evidence="2">Belongs to the major facilitator superfamily. MFSD6 family.</text>
</comment>
<proteinExistence type="inferred from homology"/>
<evidence type="ECO:0000313" key="9">
    <source>
        <dbReference type="Proteomes" id="UP000699462"/>
    </source>
</evidence>
<accession>A0A8T0DLK3</accession>
<feature type="transmembrane region" description="Helical" evidence="6">
    <location>
        <begin position="322"/>
        <end position="347"/>
    </location>
</feature>
<comment type="subcellular location">
    <subcellularLocation>
        <location evidence="1">Membrane</location>
        <topology evidence="1">Multi-pass membrane protein</topology>
    </subcellularLocation>
</comment>
<evidence type="ECO:0000313" key="8">
    <source>
        <dbReference type="EMBL" id="KAF8567601.1"/>
    </source>
</evidence>
<sequence length="477" mass="52833">MALQVLVVLSLATTLCILVFVMLPQSSEFIYDGALYKDGSFVSQVVWNESTVSRDTSSEDQTIDKNICWPNVLYGCHIFNNTMQGRTIRRPLGLVGVSYQSRSAKYLSSHDDLIQFAPQNAVFPMTIQLRCAQRFTEKQVTCTMINNRKFKEADKSTLAVLLLIKALLTCVQAPIMNLLDSVTCHLLDENHSHCLGHFRAFASLGYMISVSSVGWLVTHQFDSGRTSSPTFASVGTNVTTNDWSPAILCGTTAASAGAIISGLLSFKTNPLDLNLKQSVLLVAHSPLMVKCIINAFLAGLVYSLNFEYLFYVMTHEFGISPSFMGLLTTLNILCGEIPTFMAVGWLLKRFGETFCLCIAHFFYALQMYIYGSCENQLTYLLFCPLFGASFPLLYSSLANYATASVRQARLANTNVISSMHSLLNAVLFGISLCFGASIWGVLMQHYSGRYLFFLSSVISCILVVITPVISRFVDRLF</sequence>
<dbReference type="InterPro" id="IPR036259">
    <property type="entry name" value="MFS_trans_sf"/>
</dbReference>
<dbReference type="AlphaFoldDB" id="A0A8T0DLK3"/>
<feature type="transmembrane region" description="Helical" evidence="6">
    <location>
        <begin position="450"/>
        <end position="473"/>
    </location>
</feature>
<dbReference type="Pfam" id="PF12832">
    <property type="entry name" value="MFS_1_like"/>
    <property type="match status" value="1"/>
</dbReference>
<feature type="transmembrane region" description="Helical" evidence="6">
    <location>
        <begin position="422"/>
        <end position="444"/>
    </location>
</feature>
<dbReference type="Proteomes" id="UP000699462">
    <property type="component" value="Unassembled WGS sequence"/>
</dbReference>
<feature type="transmembrane region" description="Helical" evidence="6">
    <location>
        <begin position="158"/>
        <end position="179"/>
    </location>
</feature>
<feature type="transmembrane region" description="Helical" evidence="6">
    <location>
        <begin position="354"/>
        <end position="371"/>
    </location>
</feature>
<protein>
    <recommendedName>
        <fullName evidence="7">Major facilitator superfamily associated domain-containing protein</fullName>
    </recommendedName>
</protein>
<evidence type="ECO:0000256" key="4">
    <source>
        <dbReference type="ARBA" id="ARBA00022989"/>
    </source>
</evidence>
<dbReference type="EMBL" id="JTDF01003672">
    <property type="protein sequence ID" value="KAF8567601.1"/>
    <property type="molecule type" value="Genomic_DNA"/>
</dbReference>
<dbReference type="OrthoDB" id="515887at2759"/>
<evidence type="ECO:0000256" key="6">
    <source>
        <dbReference type="SAM" id="Phobius"/>
    </source>
</evidence>
<evidence type="ECO:0000256" key="2">
    <source>
        <dbReference type="ARBA" id="ARBA00005241"/>
    </source>
</evidence>
<name>A0A8T0DLK3_9TREM</name>
<dbReference type="GO" id="GO:0016020">
    <property type="term" value="C:membrane"/>
    <property type="evidence" value="ECO:0007669"/>
    <property type="project" value="UniProtKB-SubCell"/>
</dbReference>
<keyword evidence="5 6" id="KW-0472">Membrane</keyword>
<dbReference type="SUPFAM" id="SSF103473">
    <property type="entry name" value="MFS general substrate transporter"/>
    <property type="match status" value="1"/>
</dbReference>